<reference evidence="2 3" key="1">
    <citation type="journal article" date="2018" name="PLoS Genet.">
        <title>Population sequencing reveals clonal diversity and ancestral inbreeding in the grapevine cultivar Chardonnay.</title>
        <authorList>
            <person name="Roach M.J."/>
            <person name="Johnson D.L."/>
            <person name="Bohlmann J."/>
            <person name="van Vuuren H.J."/>
            <person name="Jones S.J."/>
            <person name="Pretorius I.S."/>
            <person name="Schmidt S.A."/>
            <person name="Borneman A.R."/>
        </authorList>
    </citation>
    <scope>NUCLEOTIDE SEQUENCE [LARGE SCALE GENOMIC DNA]</scope>
    <source>
        <strain evidence="3">cv. Chardonnay</strain>
        <tissue evidence="2">Leaf</tissue>
    </source>
</reference>
<dbReference type="InterPro" id="IPR043502">
    <property type="entry name" value="DNA/RNA_pol_sf"/>
</dbReference>
<protein>
    <submittedName>
        <fullName evidence="2">Retrovirus-related Pol polyprotein from transposon RE1</fullName>
    </submittedName>
</protein>
<dbReference type="AlphaFoldDB" id="A0A438HJD3"/>
<dbReference type="Proteomes" id="UP000288805">
    <property type="component" value="Unassembled WGS sequence"/>
</dbReference>
<comment type="caution">
    <text evidence="2">The sequence shown here is derived from an EMBL/GenBank/DDBJ whole genome shotgun (WGS) entry which is preliminary data.</text>
</comment>
<evidence type="ECO:0000313" key="2">
    <source>
        <dbReference type="EMBL" id="RVW84552.1"/>
    </source>
</evidence>
<evidence type="ECO:0000313" key="3">
    <source>
        <dbReference type="Proteomes" id="UP000288805"/>
    </source>
</evidence>
<dbReference type="CDD" id="cd09272">
    <property type="entry name" value="RNase_HI_RT_Ty1"/>
    <property type="match status" value="1"/>
</dbReference>
<feature type="domain" description="Reverse transcriptase Ty1/copia-type" evidence="1">
    <location>
        <begin position="36"/>
        <end position="90"/>
    </location>
</feature>
<proteinExistence type="predicted"/>
<dbReference type="PANTHER" id="PTHR11439">
    <property type="entry name" value="GAG-POL-RELATED RETROTRANSPOSON"/>
    <property type="match status" value="1"/>
</dbReference>
<gene>
    <name evidence="2" type="primary">RE1_3546</name>
    <name evidence="2" type="ORF">CK203_048127</name>
</gene>
<dbReference type="InterPro" id="IPR013103">
    <property type="entry name" value="RVT_2"/>
</dbReference>
<dbReference type="EMBL" id="QGNW01000214">
    <property type="protein sequence ID" value="RVW84552.1"/>
    <property type="molecule type" value="Genomic_DNA"/>
</dbReference>
<name>A0A438HJD3_VITVI</name>
<sequence length="229" mass="25771">MEQPLGWFVDPTKPNLVCKLQRGLYGLKPSPRAWGSLIILVYVDDILVTGSNFVLMQRPISTLNDQFALNDLGDIHYFLGAQAYQNGSFSKYILRYLQGILHYGISLEGSLDLFNILVSWSSSKQRVVSHPSTESECGGVANATTEITWIESFLKEPFISPPSSPVILCDNQSTTYLVHTKHVEIDYHFVRERVAQNLLLVQFIPPEDQLADVMTKALLRNSFLFEASS</sequence>
<organism evidence="2 3">
    <name type="scientific">Vitis vinifera</name>
    <name type="common">Grape</name>
    <dbReference type="NCBI Taxonomy" id="29760"/>
    <lineage>
        <taxon>Eukaryota</taxon>
        <taxon>Viridiplantae</taxon>
        <taxon>Streptophyta</taxon>
        <taxon>Embryophyta</taxon>
        <taxon>Tracheophyta</taxon>
        <taxon>Spermatophyta</taxon>
        <taxon>Magnoliopsida</taxon>
        <taxon>eudicotyledons</taxon>
        <taxon>Gunneridae</taxon>
        <taxon>Pentapetalae</taxon>
        <taxon>rosids</taxon>
        <taxon>Vitales</taxon>
        <taxon>Vitaceae</taxon>
        <taxon>Viteae</taxon>
        <taxon>Vitis</taxon>
    </lineage>
</organism>
<dbReference type="SUPFAM" id="SSF56672">
    <property type="entry name" value="DNA/RNA polymerases"/>
    <property type="match status" value="1"/>
</dbReference>
<dbReference type="PANTHER" id="PTHR11439:SF455">
    <property type="entry name" value="RLK (RECEPTOR-LIKE PROTEIN KINASE) 8, PUTATIVE-RELATED"/>
    <property type="match status" value="1"/>
</dbReference>
<evidence type="ECO:0000259" key="1">
    <source>
        <dbReference type="Pfam" id="PF07727"/>
    </source>
</evidence>
<accession>A0A438HJD3</accession>
<dbReference type="Pfam" id="PF07727">
    <property type="entry name" value="RVT_2"/>
    <property type="match status" value="1"/>
</dbReference>